<keyword evidence="2" id="KW-1185">Reference proteome</keyword>
<protein>
    <submittedName>
        <fullName evidence="1">Uncharacterized protein</fullName>
    </submittedName>
</protein>
<accession>A0AAV3P860</accession>
<gene>
    <name evidence="1" type="ORF">LIER_36312</name>
</gene>
<comment type="caution">
    <text evidence="1">The sequence shown here is derived from an EMBL/GenBank/DDBJ whole genome shotgun (WGS) entry which is preliminary data.</text>
</comment>
<dbReference type="Proteomes" id="UP001454036">
    <property type="component" value="Unassembled WGS sequence"/>
</dbReference>
<sequence>MELRKEVGNSFGALAGVEPQEEAMLVVEDFQTVMVNDSVLSHLSSLVGAELPVEHSLQGCFSPDQKAMLGERGLLSASGSPPQCQRRVVRVEPPVKEAMPGVMTDAAVKKVPEYSSCFFIRPLSP</sequence>
<dbReference type="EMBL" id="BAABME010016552">
    <property type="protein sequence ID" value="GAA0146435.1"/>
    <property type="molecule type" value="Genomic_DNA"/>
</dbReference>
<evidence type="ECO:0000313" key="2">
    <source>
        <dbReference type="Proteomes" id="UP001454036"/>
    </source>
</evidence>
<proteinExistence type="predicted"/>
<name>A0AAV3P860_LITER</name>
<reference evidence="1 2" key="1">
    <citation type="submission" date="2024-01" db="EMBL/GenBank/DDBJ databases">
        <title>The complete chloroplast genome sequence of Lithospermum erythrorhizon: insights into the phylogenetic relationship among Boraginaceae species and the maternal lineages of purple gromwells.</title>
        <authorList>
            <person name="Okada T."/>
            <person name="Watanabe K."/>
        </authorList>
    </citation>
    <scope>NUCLEOTIDE SEQUENCE [LARGE SCALE GENOMIC DNA]</scope>
</reference>
<dbReference type="AlphaFoldDB" id="A0AAV3P860"/>
<organism evidence="1 2">
    <name type="scientific">Lithospermum erythrorhizon</name>
    <name type="common">Purple gromwell</name>
    <name type="synonym">Lithospermum officinale var. erythrorhizon</name>
    <dbReference type="NCBI Taxonomy" id="34254"/>
    <lineage>
        <taxon>Eukaryota</taxon>
        <taxon>Viridiplantae</taxon>
        <taxon>Streptophyta</taxon>
        <taxon>Embryophyta</taxon>
        <taxon>Tracheophyta</taxon>
        <taxon>Spermatophyta</taxon>
        <taxon>Magnoliopsida</taxon>
        <taxon>eudicotyledons</taxon>
        <taxon>Gunneridae</taxon>
        <taxon>Pentapetalae</taxon>
        <taxon>asterids</taxon>
        <taxon>lamiids</taxon>
        <taxon>Boraginales</taxon>
        <taxon>Boraginaceae</taxon>
        <taxon>Boraginoideae</taxon>
        <taxon>Lithospermeae</taxon>
        <taxon>Lithospermum</taxon>
    </lineage>
</organism>
<evidence type="ECO:0000313" key="1">
    <source>
        <dbReference type="EMBL" id="GAA0146435.1"/>
    </source>
</evidence>